<comment type="caution">
    <text evidence="9">The sequence shown here is derived from an EMBL/GenBank/DDBJ whole genome shotgun (WGS) entry which is preliminary data.</text>
</comment>
<dbReference type="CDD" id="cd06261">
    <property type="entry name" value="TM_PBP2"/>
    <property type="match status" value="1"/>
</dbReference>
<accession>A0A133YGZ7</accession>
<dbReference type="Gene3D" id="1.10.3720.10">
    <property type="entry name" value="MetI-like"/>
    <property type="match status" value="1"/>
</dbReference>
<feature type="transmembrane region" description="Helical" evidence="7">
    <location>
        <begin position="279"/>
        <end position="301"/>
    </location>
</feature>
<reference evidence="10" key="1">
    <citation type="submission" date="2016-01" db="EMBL/GenBank/DDBJ databases">
        <authorList>
            <person name="Mitreva M."/>
            <person name="Pepin K.H."/>
            <person name="Mihindukulasuriya K.A."/>
            <person name="Fulton R."/>
            <person name="Fronick C."/>
            <person name="O'Laughlin M."/>
            <person name="Miner T."/>
            <person name="Herter B."/>
            <person name="Rosa B.A."/>
            <person name="Cordes M."/>
            <person name="Tomlinson C."/>
            <person name="Wollam A."/>
            <person name="Palsikar V.B."/>
            <person name="Mardis E.R."/>
            <person name="Wilson R.K."/>
        </authorList>
    </citation>
    <scope>NUCLEOTIDE SEQUENCE [LARGE SCALE GENOMIC DNA]</scope>
    <source>
        <strain evidence="10">KA00274</strain>
    </source>
</reference>
<comment type="subcellular location">
    <subcellularLocation>
        <location evidence="1 7">Cell membrane</location>
        <topology evidence="1 7">Multi-pass membrane protein</topology>
    </subcellularLocation>
</comment>
<keyword evidence="10" id="KW-1185">Reference proteome</keyword>
<dbReference type="Proteomes" id="UP000070080">
    <property type="component" value="Unassembled WGS sequence"/>
</dbReference>
<feature type="transmembrane region" description="Helical" evidence="7">
    <location>
        <begin position="410"/>
        <end position="435"/>
    </location>
</feature>
<feature type="transmembrane region" description="Helical" evidence="7">
    <location>
        <begin position="455"/>
        <end position="481"/>
    </location>
</feature>
<keyword evidence="5 7" id="KW-1133">Transmembrane helix</keyword>
<dbReference type="PANTHER" id="PTHR30465">
    <property type="entry name" value="INNER MEMBRANE ABC TRANSPORTER"/>
    <property type="match status" value="1"/>
</dbReference>
<dbReference type="STRING" id="1497955.HMPREF1872_00134"/>
<evidence type="ECO:0000256" key="4">
    <source>
        <dbReference type="ARBA" id="ARBA00022692"/>
    </source>
</evidence>
<evidence type="ECO:0000256" key="2">
    <source>
        <dbReference type="ARBA" id="ARBA00022448"/>
    </source>
</evidence>
<comment type="similarity">
    <text evidence="7">Belongs to the binding-protein-dependent transport system permease family.</text>
</comment>
<feature type="transmembrane region" description="Helical" evidence="7">
    <location>
        <begin position="12"/>
        <end position="31"/>
    </location>
</feature>
<gene>
    <name evidence="9" type="ORF">HMPREF1872_00134</name>
</gene>
<evidence type="ECO:0000256" key="3">
    <source>
        <dbReference type="ARBA" id="ARBA00022475"/>
    </source>
</evidence>
<dbReference type="PROSITE" id="PS50928">
    <property type="entry name" value="ABC_TM1"/>
    <property type="match status" value="1"/>
</dbReference>
<evidence type="ECO:0000256" key="5">
    <source>
        <dbReference type="ARBA" id="ARBA00022989"/>
    </source>
</evidence>
<protein>
    <submittedName>
        <fullName evidence="9">ABC transporter, permease protein</fullName>
    </submittedName>
</protein>
<keyword evidence="6 7" id="KW-0472">Membrane</keyword>
<dbReference type="InterPro" id="IPR000515">
    <property type="entry name" value="MetI-like"/>
</dbReference>
<dbReference type="SUPFAM" id="SSF161098">
    <property type="entry name" value="MetI-like"/>
    <property type="match status" value="1"/>
</dbReference>
<dbReference type="PANTHER" id="PTHR30465:SF0">
    <property type="entry name" value="OLIGOPEPTIDE TRANSPORT SYSTEM PERMEASE PROTEIN APPB"/>
    <property type="match status" value="1"/>
</dbReference>
<feature type="transmembrane region" description="Helical" evidence="7">
    <location>
        <begin position="355"/>
        <end position="374"/>
    </location>
</feature>
<evidence type="ECO:0000256" key="1">
    <source>
        <dbReference type="ARBA" id="ARBA00004651"/>
    </source>
</evidence>
<proteinExistence type="inferred from homology"/>
<sequence>MKKYILTRLLKSIVAVFVVVAIVVTMVYTLIPRSNIFAKDTVITKLTGNQLYLYKMNVLKELGYQTMYTQAEMCSIKSKNFEECKKAGSEESKRVIAEFAKEGYTIHELDYADSMQGQVVAYREYRAYELILRYLSKLIVVDNIYKVNDPNNKDLKRSYSLGGNAGNWGLICSGCEYKYQLYFNKQFPFIHQNIIRLNFGKSYPSFSGIDTLEVISTRQGKNKPFKQVLPSGKEMSSPILQDTCRYKYTLDELDKAKFSDNYADCRLAYDSPSMIETSYIFGVLALILAYLIAIPAGISMARNKGKLQDKIGIVYINLLIAIPSLAFIFLMKFFGHKLGLPDLFPQLGFGNIKSYIMPIVILALMMTPGIMMWLRRYMIDQSNSDYVKFAKSKGLSKKEIFRNHILKNAIIPFVNGLPSSVILAISGAVITESVFSIPGMGKMLPDAITAANNNMIITLTFIFTSLSIFSVMLGDVLMTIVDPRISLDTKKGE</sequence>
<keyword evidence="4 7" id="KW-0812">Transmembrane</keyword>
<evidence type="ECO:0000313" key="10">
    <source>
        <dbReference type="Proteomes" id="UP000070080"/>
    </source>
</evidence>
<evidence type="ECO:0000256" key="6">
    <source>
        <dbReference type="ARBA" id="ARBA00023136"/>
    </source>
</evidence>
<dbReference type="InterPro" id="IPR035906">
    <property type="entry name" value="MetI-like_sf"/>
</dbReference>
<dbReference type="GO" id="GO:0055085">
    <property type="term" value="P:transmembrane transport"/>
    <property type="evidence" value="ECO:0007669"/>
    <property type="project" value="InterPro"/>
</dbReference>
<keyword evidence="2 7" id="KW-0813">Transport</keyword>
<dbReference type="PATRIC" id="fig|1497955.3.peg.133"/>
<feature type="transmembrane region" description="Helical" evidence="7">
    <location>
        <begin position="313"/>
        <end position="335"/>
    </location>
</feature>
<dbReference type="EMBL" id="LSCV01000002">
    <property type="protein sequence ID" value="KXB42462.1"/>
    <property type="molecule type" value="Genomic_DNA"/>
</dbReference>
<evidence type="ECO:0000259" key="8">
    <source>
        <dbReference type="PROSITE" id="PS50928"/>
    </source>
</evidence>
<dbReference type="AlphaFoldDB" id="A0A133YGZ7"/>
<organism evidence="9 10">
    <name type="scientific">Amygdalobacter nucleatus</name>
    <dbReference type="NCBI Taxonomy" id="3029274"/>
    <lineage>
        <taxon>Bacteria</taxon>
        <taxon>Bacillati</taxon>
        <taxon>Bacillota</taxon>
        <taxon>Clostridia</taxon>
        <taxon>Eubacteriales</taxon>
        <taxon>Oscillospiraceae</taxon>
        <taxon>Amygdalobacter</taxon>
    </lineage>
</organism>
<keyword evidence="3" id="KW-1003">Cell membrane</keyword>
<dbReference type="Pfam" id="PF00528">
    <property type="entry name" value="BPD_transp_1"/>
    <property type="match status" value="1"/>
</dbReference>
<name>A0A133YGZ7_9FIRM</name>
<dbReference type="GO" id="GO:0005886">
    <property type="term" value="C:plasma membrane"/>
    <property type="evidence" value="ECO:0007669"/>
    <property type="project" value="UniProtKB-SubCell"/>
</dbReference>
<evidence type="ECO:0000313" key="9">
    <source>
        <dbReference type="EMBL" id="KXB42462.1"/>
    </source>
</evidence>
<dbReference type="RefSeq" id="WP_066712438.1">
    <property type="nucleotide sequence ID" value="NZ_JARFNM010000001.1"/>
</dbReference>
<dbReference type="OrthoDB" id="9769919at2"/>
<feature type="domain" description="ABC transmembrane type-1" evidence="8">
    <location>
        <begin position="275"/>
        <end position="474"/>
    </location>
</feature>
<evidence type="ECO:0000256" key="7">
    <source>
        <dbReference type="RuleBase" id="RU363032"/>
    </source>
</evidence>